<dbReference type="AlphaFoldDB" id="A0A9J5ZVM4"/>
<organism evidence="1 2">
    <name type="scientific">Solanum commersonii</name>
    <name type="common">Commerson's wild potato</name>
    <name type="synonym">Commerson's nightshade</name>
    <dbReference type="NCBI Taxonomy" id="4109"/>
    <lineage>
        <taxon>Eukaryota</taxon>
        <taxon>Viridiplantae</taxon>
        <taxon>Streptophyta</taxon>
        <taxon>Embryophyta</taxon>
        <taxon>Tracheophyta</taxon>
        <taxon>Spermatophyta</taxon>
        <taxon>Magnoliopsida</taxon>
        <taxon>eudicotyledons</taxon>
        <taxon>Gunneridae</taxon>
        <taxon>Pentapetalae</taxon>
        <taxon>asterids</taxon>
        <taxon>lamiids</taxon>
        <taxon>Solanales</taxon>
        <taxon>Solanaceae</taxon>
        <taxon>Solanoideae</taxon>
        <taxon>Solaneae</taxon>
        <taxon>Solanum</taxon>
    </lineage>
</organism>
<dbReference type="Proteomes" id="UP000824120">
    <property type="component" value="Chromosome 3"/>
</dbReference>
<proteinExistence type="predicted"/>
<sequence>MKWRLASGVLCDKKIPTKLKGKFYRVVVRPTLLYGAECWPVKNAHVQKMHVAEMRMLRWMCGHTRSDKIRSEVIQERWEWPLWWTSEARTEMVWTCKEQARCPVRRCEGLVVEGTQRGRGRPKKY</sequence>
<protein>
    <submittedName>
        <fullName evidence="1">Uncharacterized protein</fullName>
    </submittedName>
</protein>
<dbReference type="EMBL" id="JACXVP010000003">
    <property type="protein sequence ID" value="KAG5615983.1"/>
    <property type="molecule type" value="Genomic_DNA"/>
</dbReference>
<dbReference type="PANTHER" id="PTHR46238:SF8">
    <property type="entry name" value="ENDONUCLEASE_EXONUCLEASE_PHOSPHATASE DOMAIN-CONTAINING PROTEIN"/>
    <property type="match status" value="1"/>
</dbReference>
<gene>
    <name evidence="1" type="ORF">H5410_015807</name>
</gene>
<dbReference type="OrthoDB" id="771045at2759"/>
<comment type="caution">
    <text evidence="1">The sequence shown here is derived from an EMBL/GenBank/DDBJ whole genome shotgun (WGS) entry which is preliminary data.</text>
</comment>
<evidence type="ECO:0000313" key="1">
    <source>
        <dbReference type="EMBL" id="KAG5615983.1"/>
    </source>
</evidence>
<keyword evidence="2" id="KW-1185">Reference proteome</keyword>
<reference evidence="1 2" key="1">
    <citation type="submission" date="2020-09" db="EMBL/GenBank/DDBJ databases">
        <title>De no assembly of potato wild relative species, Solanum commersonii.</title>
        <authorList>
            <person name="Cho K."/>
        </authorList>
    </citation>
    <scope>NUCLEOTIDE SEQUENCE [LARGE SCALE GENOMIC DNA]</scope>
    <source>
        <strain evidence="1">LZ3.2</strain>
        <tissue evidence="1">Leaf</tissue>
    </source>
</reference>
<accession>A0A9J5ZVM4</accession>
<name>A0A9J5ZVM4_SOLCO</name>
<evidence type="ECO:0000313" key="2">
    <source>
        <dbReference type="Proteomes" id="UP000824120"/>
    </source>
</evidence>
<dbReference type="PANTHER" id="PTHR46238">
    <property type="entry name" value="REVERSE TRANSCRIPTASE DOMAIN-CONTAINING PROTEIN"/>
    <property type="match status" value="1"/>
</dbReference>